<feature type="transmembrane region" description="Helical" evidence="2">
    <location>
        <begin position="110"/>
        <end position="135"/>
    </location>
</feature>
<sequence length="263" mass="29570">MENLSTTTEYDYEEEAEKILLSLLQMYLAIIVVAVNLSISCYQLGMSANRFFAMAFNGRFYSCVSSAEILQLVGLMVFPFLFCAPINLAVCTASYQNLAFTYGLDDSCGWYLKLLNFMPYVLMAPSIGLDIFVFVKLRKMARSGQPGQREDRAGKRLCKQRPGQGEDKLMKRLHRQLILNHVSTLIAMAASTAVAELMVDNEVFKTFLTESIYMPMLTTLQGVVLIWFFGSFPGCRHLPKTVSREASTRNTHAPLPISVRHTA</sequence>
<dbReference type="EMBL" id="CATQJA010002709">
    <property type="protein sequence ID" value="CAJ0587154.1"/>
    <property type="molecule type" value="Genomic_DNA"/>
</dbReference>
<feature type="transmembrane region" description="Helical" evidence="2">
    <location>
        <begin position="177"/>
        <end position="199"/>
    </location>
</feature>
<evidence type="ECO:0000313" key="3">
    <source>
        <dbReference type="EMBL" id="CAJ0587154.1"/>
    </source>
</evidence>
<comment type="caution">
    <text evidence="3">The sequence shown here is derived from an EMBL/GenBank/DDBJ whole genome shotgun (WGS) entry which is preliminary data.</text>
</comment>
<accession>A0AA36DGC7</accession>
<proteinExistence type="predicted"/>
<reference evidence="3" key="1">
    <citation type="submission" date="2023-06" db="EMBL/GenBank/DDBJ databases">
        <authorList>
            <person name="Delattre M."/>
        </authorList>
    </citation>
    <scope>NUCLEOTIDE SEQUENCE</scope>
    <source>
        <strain evidence="3">AF72</strain>
    </source>
</reference>
<keyword evidence="2" id="KW-1133">Transmembrane helix</keyword>
<feature type="transmembrane region" description="Helical" evidence="2">
    <location>
        <begin position="69"/>
        <end position="90"/>
    </location>
</feature>
<keyword evidence="4" id="KW-1185">Reference proteome</keyword>
<evidence type="ECO:0000256" key="2">
    <source>
        <dbReference type="SAM" id="Phobius"/>
    </source>
</evidence>
<evidence type="ECO:0000256" key="1">
    <source>
        <dbReference type="SAM" id="MobiDB-lite"/>
    </source>
</evidence>
<name>A0AA36DGC7_9BILA</name>
<organism evidence="3 4">
    <name type="scientific">Mesorhabditis spiculigera</name>
    <dbReference type="NCBI Taxonomy" id="96644"/>
    <lineage>
        <taxon>Eukaryota</taxon>
        <taxon>Metazoa</taxon>
        <taxon>Ecdysozoa</taxon>
        <taxon>Nematoda</taxon>
        <taxon>Chromadorea</taxon>
        <taxon>Rhabditida</taxon>
        <taxon>Rhabditina</taxon>
        <taxon>Rhabditomorpha</taxon>
        <taxon>Rhabditoidea</taxon>
        <taxon>Rhabditidae</taxon>
        <taxon>Mesorhabditinae</taxon>
        <taxon>Mesorhabditis</taxon>
    </lineage>
</organism>
<protein>
    <submittedName>
        <fullName evidence="3">Uncharacterized protein</fullName>
    </submittedName>
</protein>
<feature type="region of interest" description="Disordered" evidence="1">
    <location>
        <begin position="243"/>
        <end position="263"/>
    </location>
</feature>
<dbReference type="Proteomes" id="UP001177023">
    <property type="component" value="Unassembled WGS sequence"/>
</dbReference>
<evidence type="ECO:0000313" key="4">
    <source>
        <dbReference type="Proteomes" id="UP001177023"/>
    </source>
</evidence>
<feature type="transmembrane region" description="Helical" evidence="2">
    <location>
        <begin position="211"/>
        <end position="230"/>
    </location>
</feature>
<gene>
    <name evidence="3" type="ORF">MSPICULIGERA_LOCUS25131</name>
</gene>
<feature type="non-terminal residue" evidence="3">
    <location>
        <position position="263"/>
    </location>
</feature>
<feature type="region of interest" description="Disordered" evidence="1">
    <location>
        <begin position="145"/>
        <end position="164"/>
    </location>
</feature>
<feature type="transmembrane region" description="Helical" evidence="2">
    <location>
        <begin position="26"/>
        <end position="48"/>
    </location>
</feature>
<keyword evidence="2" id="KW-0812">Transmembrane</keyword>
<keyword evidence="2" id="KW-0472">Membrane</keyword>
<dbReference type="AlphaFoldDB" id="A0AA36DGC7"/>